<evidence type="ECO:0000313" key="2">
    <source>
        <dbReference type="Proteomes" id="UP001157502"/>
    </source>
</evidence>
<dbReference type="Proteomes" id="UP001157502">
    <property type="component" value="Chromosome 4"/>
</dbReference>
<reference evidence="1" key="1">
    <citation type="submission" date="2021-05" db="EMBL/GenBank/DDBJ databases">
        <authorList>
            <person name="Pan Q."/>
            <person name="Jouanno E."/>
            <person name="Zahm M."/>
            <person name="Klopp C."/>
            <person name="Cabau C."/>
            <person name="Louis A."/>
            <person name="Berthelot C."/>
            <person name="Parey E."/>
            <person name="Roest Crollius H."/>
            <person name="Montfort J."/>
            <person name="Robinson-Rechavi M."/>
            <person name="Bouchez O."/>
            <person name="Lampietro C."/>
            <person name="Lopez Roques C."/>
            <person name="Donnadieu C."/>
            <person name="Postlethwait J."/>
            <person name="Bobe J."/>
            <person name="Dillon D."/>
            <person name="Chandos A."/>
            <person name="von Hippel F."/>
            <person name="Guiguen Y."/>
        </authorList>
    </citation>
    <scope>NUCLEOTIDE SEQUENCE</scope>
    <source>
        <strain evidence="1">YG-Jan2019</strain>
    </source>
</reference>
<proteinExistence type="predicted"/>
<evidence type="ECO:0000313" key="1">
    <source>
        <dbReference type="EMBL" id="KAJ8012707.1"/>
    </source>
</evidence>
<gene>
    <name evidence="1" type="ORF">DPEC_G00045680</name>
</gene>
<comment type="caution">
    <text evidence="1">The sequence shown here is derived from an EMBL/GenBank/DDBJ whole genome shotgun (WGS) entry which is preliminary data.</text>
</comment>
<organism evidence="1 2">
    <name type="scientific">Dallia pectoralis</name>
    <name type="common">Alaska blackfish</name>
    <dbReference type="NCBI Taxonomy" id="75939"/>
    <lineage>
        <taxon>Eukaryota</taxon>
        <taxon>Metazoa</taxon>
        <taxon>Chordata</taxon>
        <taxon>Craniata</taxon>
        <taxon>Vertebrata</taxon>
        <taxon>Euteleostomi</taxon>
        <taxon>Actinopterygii</taxon>
        <taxon>Neopterygii</taxon>
        <taxon>Teleostei</taxon>
        <taxon>Protacanthopterygii</taxon>
        <taxon>Esociformes</taxon>
        <taxon>Umbridae</taxon>
        <taxon>Dallia</taxon>
    </lineage>
</organism>
<sequence length="107" mass="11613">MTCPSLRRSASSPRHLPAPPPRASFPTALEASKCGGSDQDPGRADAVRCAQTCRRRCGRPKVSIHLYSPGQAVDNQIHVKDTRSTISNGPTNKPPRLTRHHNLHVSS</sequence>
<accession>A0ACC2H9S0</accession>
<keyword evidence="2" id="KW-1185">Reference proteome</keyword>
<protein>
    <submittedName>
        <fullName evidence="1">Uncharacterized protein</fullName>
    </submittedName>
</protein>
<name>A0ACC2H9S0_DALPE</name>
<dbReference type="EMBL" id="CM055731">
    <property type="protein sequence ID" value="KAJ8012707.1"/>
    <property type="molecule type" value="Genomic_DNA"/>
</dbReference>